<dbReference type="PRINTS" id="PR00474">
    <property type="entry name" value="GLU5KINASE"/>
</dbReference>
<comment type="subcellular location">
    <subcellularLocation>
        <location evidence="8">Cytoplasm</location>
    </subcellularLocation>
</comment>
<dbReference type="SUPFAM" id="SSF88697">
    <property type="entry name" value="PUA domain-like"/>
    <property type="match status" value="1"/>
</dbReference>
<keyword evidence="5 8" id="KW-0547">Nucleotide-binding</keyword>
<keyword evidence="4 8" id="KW-0808">Transferase</keyword>
<comment type="similarity">
    <text evidence="8">Belongs to the glutamate 5-kinase family.</text>
</comment>
<gene>
    <name evidence="8" type="primary">proB</name>
    <name evidence="10" type="ORF">GON05_16230</name>
</gene>
<feature type="binding site" evidence="8">
    <location>
        <position position="169"/>
    </location>
    <ligand>
        <name>substrate</name>
    </ligand>
</feature>
<evidence type="ECO:0000256" key="2">
    <source>
        <dbReference type="ARBA" id="ARBA00022605"/>
    </source>
</evidence>
<dbReference type="Pfam" id="PF01472">
    <property type="entry name" value="PUA"/>
    <property type="match status" value="1"/>
</dbReference>
<comment type="pathway">
    <text evidence="8">Amino-acid biosynthesis; L-proline biosynthesis; L-glutamate 5-semialdehyde from L-glutamate: step 1/2.</text>
</comment>
<dbReference type="SUPFAM" id="SSF53633">
    <property type="entry name" value="Carbamate kinase-like"/>
    <property type="match status" value="1"/>
</dbReference>
<evidence type="ECO:0000256" key="6">
    <source>
        <dbReference type="ARBA" id="ARBA00022777"/>
    </source>
</evidence>
<dbReference type="PANTHER" id="PTHR43654:SF1">
    <property type="entry name" value="ISOPENTENYL PHOSPHATE KINASE"/>
    <property type="match status" value="1"/>
</dbReference>
<dbReference type="InterPro" id="IPR002478">
    <property type="entry name" value="PUA"/>
</dbReference>
<dbReference type="PIRSF" id="PIRSF000729">
    <property type="entry name" value="GK"/>
    <property type="match status" value="1"/>
</dbReference>
<feature type="binding site" evidence="8">
    <location>
        <position position="70"/>
    </location>
    <ligand>
        <name>substrate</name>
    </ligand>
</feature>
<keyword evidence="11" id="KW-1185">Reference proteome</keyword>
<evidence type="ECO:0000259" key="9">
    <source>
        <dbReference type="SMART" id="SM00359"/>
    </source>
</evidence>
<dbReference type="Gene3D" id="3.40.1160.10">
    <property type="entry name" value="Acetylglutamate kinase-like"/>
    <property type="match status" value="1"/>
</dbReference>
<dbReference type="EC" id="2.7.2.11" evidence="8"/>
<evidence type="ECO:0000256" key="4">
    <source>
        <dbReference type="ARBA" id="ARBA00022679"/>
    </source>
</evidence>
<reference evidence="10 11" key="1">
    <citation type="submission" date="2019-12" db="EMBL/GenBank/DDBJ databases">
        <authorList>
            <person name="Huq M.A."/>
        </authorList>
    </citation>
    <scope>NUCLEOTIDE SEQUENCE [LARGE SCALE GENOMIC DNA]</scope>
    <source>
        <strain evidence="10 11">MAH-34</strain>
    </source>
</reference>
<dbReference type="InterPro" id="IPR001057">
    <property type="entry name" value="Glu/AcGlu_kinase"/>
</dbReference>
<feature type="binding site" evidence="8">
    <location>
        <begin position="231"/>
        <end position="237"/>
    </location>
    <ligand>
        <name>ATP</name>
        <dbReference type="ChEBI" id="CHEBI:30616"/>
    </ligand>
</feature>
<dbReference type="Pfam" id="PF00696">
    <property type="entry name" value="AA_kinase"/>
    <property type="match status" value="1"/>
</dbReference>
<dbReference type="EMBL" id="WSEM01000015">
    <property type="protein sequence ID" value="MVQ36170.1"/>
    <property type="molecule type" value="Genomic_DNA"/>
</dbReference>
<dbReference type="GO" id="GO:0004349">
    <property type="term" value="F:glutamate 5-kinase activity"/>
    <property type="evidence" value="ECO:0007669"/>
    <property type="project" value="UniProtKB-EC"/>
</dbReference>
<feature type="binding site" evidence="8">
    <location>
        <position position="157"/>
    </location>
    <ligand>
        <name>substrate</name>
    </ligand>
</feature>
<dbReference type="InterPro" id="IPR041739">
    <property type="entry name" value="G5K_ProB"/>
</dbReference>
<dbReference type="NCBIfam" id="TIGR01027">
    <property type="entry name" value="proB"/>
    <property type="match status" value="1"/>
</dbReference>
<dbReference type="InterPro" id="IPR015947">
    <property type="entry name" value="PUA-like_sf"/>
</dbReference>
<evidence type="ECO:0000256" key="5">
    <source>
        <dbReference type="ARBA" id="ARBA00022741"/>
    </source>
</evidence>
<dbReference type="InterPro" id="IPR011529">
    <property type="entry name" value="Glu_5kinase"/>
</dbReference>
<dbReference type="CDD" id="cd21157">
    <property type="entry name" value="PUA_G5K"/>
    <property type="match status" value="1"/>
</dbReference>
<feature type="binding site" evidence="8">
    <location>
        <position position="30"/>
    </location>
    <ligand>
        <name>ATP</name>
        <dbReference type="ChEBI" id="CHEBI:30616"/>
    </ligand>
</feature>
<proteinExistence type="inferred from homology"/>
<evidence type="ECO:0000313" key="11">
    <source>
        <dbReference type="Proteomes" id="UP000467637"/>
    </source>
</evidence>
<feature type="binding site" evidence="8">
    <location>
        <begin position="189"/>
        <end position="190"/>
    </location>
    <ligand>
        <name>ATP</name>
        <dbReference type="ChEBI" id="CHEBI:30616"/>
    </ligand>
</feature>
<accession>A0ABW9UA81</accession>
<evidence type="ECO:0000256" key="3">
    <source>
        <dbReference type="ARBA" id="ARBA00022650"/>
    </source>
</evidence>
<keyword evidence="3 8" id="KW-0641">Proline biosynthesis</keyword>
<organism evidence="10 11">
    <name type="scientific">Paenibacillus anseongense</name>
    <dbReference type="NCBI Taxonomy" id="2682845"/>
    <lineage>
        <taxon>Bacteria</taxon>
        <taxon>Bacillati</taxon>
        <taxon>Bacillota</taxon>
        <taxon>Bacilli</taxon>
        <taxon>Bacillales</taxon>
        <taxon>Paenibacillaceae</taxon>
        <taxon>Paenibacillus</taxon>
    </lineage>
</organism>
<dbReference type="Gene3D" id="2.30.130.10">
    <property type="entry name" value="PUA domain"/>
    <property type="match status" value="1"/>
</dbReference>
<dbReference type="CDD" id="cd04242">
    <property type="entry name" value="AAK_G5K_ProB"/>
    <property type="match status" value="1"/>
</dbReference>
<comment type="function">
    <text evidence="8">Catalyzes the transfer of a phosphate group to glutamate to form L-glutamate 5-phosphate.</text>
</comment>
<keyword evidence="2 8" id="KW-0028">Amino-acid biosynthesis</keyword>
<keyword evidence="7 8" id="KW-0067">ATP-binding</keyword>
<dbReference type="HAMAP" id="MF_00456">
    <property type="entry name" value="ProB"/>
    <property type="match status" value="1"/>
</dbReference>
<keyword evidence="6 8" id="KW-0418">Kinase</keyword>
<dbReference type="PROSITE" id="PS50890">
    <property type="entry name" value="PUA"/>
    <property type="match status" value="1"/>
</dbReference>
<dbReference type="Proteomes" id="UP000467637">
    <property type="component" value="Unassembled WGS sequence"/>
</dbReference>
<keyword evidence="1 8" id="KW-0963">Cytoplasm</keyword>
<protein>
    <recommendedName>
        <fullName evidence="8">Glutamate 5-kinase</fullName>
        <ecNumber evidence="8">2.7.2.11</ecNumber>
    </recommendedName>
    <alternativeName>
        <fullName evidence="8">Gamma-glutamyl kinase</fullName>
        <shortName evidence="8">GK</shortName>
    </alternativeName>
</protein>
<feature type="domain" description="PUA" evidence="9">
    <location>
        <begin position="297"/>
        <end position="380"/>
    </location>
</feature>
<name>A0ABW9UA81_9BACL</name>
<dbReference type="InterPro" id="IPR036974">
    <property type="entry name" value="PUA_sf"/>
</dbReference>
<evidence type="ECO:0000313" key="10">
    <source>
        <dbReference type="EMBL" id="MVQ36170.1"/>
    </source>
</evidence>
<sequence length="388" mass="41406">MRTGVFFYIHYLHIAQTKDGIVMTQRIVVKIGSSSLTSDTGGLNPDKIRFFASELAQLQKDGNQVLLVTSGAVAAGFTSLGYRTRPKVLHEKQAAAAVGQALLMQAYHEAFASHGVSVAQILLTRYDFSNRKRVQNALMTIDELLQRGVVPIINENDTVSVDELKFGDNDTLSALVGNLVKASKLIIITDMDGLYTDDPRKNANAQRIDRVAAISDELFSFAGGSGSAVGTGGMRSKVEAARIAMRGGVPVFIGRVLEPGDLPIAVGGSGKGTYFDTALNNLPVKKQWVGFHSLPQGQILVDPGARSALMSGGKSLLPAGIIGATGDFHPGDVVEVLSNEGSLLGRGVVNYAAWQIQAAAGLSTEEVQKRVEVARIEVIHRDEWVPLA</sequence>
<evidence type="ECO:0000256" key="1">
    <source>
        <dbReference type="ARBA" id="ARBA00022490"/>
    </source>
</evidence>
<evidence type="ECO:0000256" key="8">
    <source>
        <dbReference type="HAMAP-Rule" id="MF_00456"/>
    </source>
</evidence>
<comment type="catalytic activity">
    <reaction evidence="8">
        <text>L-glutamate + ATP = L-glutamyl 5-phosphate + ADP</text>
        <dbReference type="Rhea" id="RHEA:14877"/>
        <dbReference type="ChEBI" id="CHEBI:29985"/>
        <dbReference type="ChEBI" id="CHEBI:30616"/>
        <dbReference type="ChEBI" id="CHEBI:58274"/>
        <dbReference type="ChEBI" id="CHEBI:456216"/>
        <dbReference type="EC" id="2.7.2.11"/>
    </reaction>
</comment>
<dbReference type="SMART" id="SM00359">
    <property type="entry name" value="PUA"/>
    <property type="match status" value="1"/>
</dbReference>
<dbReference type="PANTHER" id="PTHR43654">
    <property type="entry name" value="GLUTAMATE 5-KINASE"/>
    <property type="match status" value="1"/>
</dbReference>
<comment type="caution">
    <text evidence="10">The sequence shown here is derived from an EMBL/GenBank/DDBJ whole genome shotgun (WGS) entry which is preliminary data.</text>
</comment>
<evidence type="ECO:0000256" key="7">
    <source>
        <dbReference type="ARBA" id="ARBA00022840"/>
    </source>
</evidence>
<dbReference type="InterPro" id="IPR001048">
    <property type="entry name" value="Asp/Glu/Uridylate_kinase"/>
</dbReference>
<dbReference type="PROSITE" id="PS00902">
    <property type="entry name" value="GLUTAMATE_5_KINASE"/>
    <property type="match status" value="1"/>
</dbReference>
<dbReference type="InterPro" id="IPR005715">
    <property type="entry name" value="Glu_5kinase/COase_Synthase"/>
</dbReference>
<dbReference type="InterPro" id="IPR036393">
    <property type="entry name" value="AceGlu_kinase-like_sf"/>
</dbReference>
<dbReference type="InterPro" id="IPR019797">
    <property type="entry name" value="Glutamate_5-kinase_CS"/>
</dbReference>